<evidence type="ECO:0000256" key="16">
    <source>
        <dbReference type="ARBA" id="ARBA00023128"/>
    </source>
</evidence>
<dbReference type="SUPFAM" id="SSF51905">
    <property type="entry name" value="FAD/NAD(P)-binding domain"/>
    <property type="match status" value="1"/>
</dbReference>
<keyword evidence="7 19" id="KW-0479">Metal-binding</keyword>
<comment type="cofactor">
    <cofactor evidence="1 19">
        <name>FAD</name>
        <dbReference type="ChEBI" id="CHEBI:57692"/>
    </cofactor>
</comment>
<evidence type="ECO:0000256" key="17">
    <source>
        <dbReference type="ARBA" id="ARBA00023136"/>
    </source>
</evidence>
<keyword evidence="14 19" id="KW-0411">Iron-sulfur</keyword>
<evidence type="ECO:0000256" key="13">
    <source>
        <dbReference type="ARBA" id="ARBA00023004"/>
    </source>
</evidence>
<dbReference type="SUPFAM" id="SSF54862">
    <property type="entry name" value="4Fe-4S ferredoxins"/>
    <property type="match status" value="1"/>
</dbReference>
<keyword evidence="6 19" id="KW-0285">Flavoprotein</keyword>
<evidence type="ECO:0000256" key="1">
    <source>
        <dbReference type="ARBA" id="ARBA00001974"/>
    </source>
</evidence>
<evidence type="ECO:0000256" key="14">
    <source>
        <dbReference type="ARBA" id="ARBA00023014"/>
    </source>
</evidence>
<evidence type="ECO:0000313" key="21">
    <source>
        <dbReference type="EMBL" id="WBW71023.1"/>
    </source>
</evidence>
<keyword evidence="5 19" id="KW-0813">Transport</keyword>
<sequence length="623" mass="68649">MSNVVRTLGGPLKTPRYAFCKLSLKRSSLLFALPKIKAQCFTPMKRIQVRRFSHSRFVQSNELMDNLKKIQSLEREAEDVDVCIVGAGPAGLGAAIRIKQEAAKAGKEIRVIVLEKAAEPGNHSVSGAVIQPTALDELIPDWKNEPPRHCTPVSSDTMKFLIPGMQFPIPVPPVISNKGNYIMSLAELTKWLATKAEELDVELYPSFAASEVLYNEDGSVRGVATNDFGVDSKGLQKDNFERGMAFHAPITLFAEGARGSLSKSVIQRFDLQKNSEPQTYGLGIKEVWRVPDENFRNGEVAHTLGWPLRNDTYGGGFMYQFGDNYVSVGLVVGLDYPNPYVSPAAEFQRMKQNPFFAKVLKGGTCLEYAARSLNEGGYQSIPKLVFPGGALIGCSAGFVNVAKIKGTHTAMKSGMVAADAIVEAFNTGDVNKPLTIDAYEENLKNSFVFKELYSVRNMRPSFHAFPFLGNYGGMVYSALDSYLFKGKVPWTFSHKKGDAAVTASASSYKPINYPKPDNVLSFDTPTSVARSGTMHAENQPCHLFDSRPNDRQDAYRMYKGVENRFCPAGVYEYVDDETLPTGKRFVINSQNCVHCKTCDIKDPLQGINWKTPQGGDGPKQTLT</sequence>
<dbReference type="InterPro" id="IPR036188">
    <property type="entry name" value="FAD/NAD-bd_sf"/>
</dbReference>
<evidence type="ECO:0000256" key="15">
    <source>
        <dbReference type="ARBA" id="ARBA00023075"/>
    </source>
</evidence>
<evidence type="ECO:0000256" key="18">
    <source>
        <dbReference type="ARBA" id="ARBA00052682"/>
    </source>
</evidence>
<dbReference type="AlphaFoldDB" id="A0AAE9W7P9"/>
<dbReference type="PANTHER" id="PTHR10617">
    <property type="entry name" value="ELECTRON TRANSFER FLAVOPROTEIN-UBIQUINONE OXIDOREDUCTASE"/>
    <property type="match status" value="1"/>
</dbReference>
<gene>
    <name evidence="21" type="ORF">SOMG_01927</name>
</gene>
<keyword evidence="22" id="KW-1185">Reference proteome</keyword>
<dbReference type="RefSeq" id="XP_056035266.1">
    <property type="nucleotide sequence ID" value="XM_056180720.1"/>
</dbReference>
<dbReference type="Pfam" id="PF05187">
    <property type="entry name" value="Fer4_ETF_QO"/>
    <property type="match status" value="1"/>
</dbReference>
<dbReference type="GO" id="GO:0004174">
    <property type="term" value="F:electron-transferring-flavoprotein dehydrogenase activity"/>
    <property type="evidence" value="ECO:0007669"/>
    <property type="project" value="UniProtKB-UniRule"/>
</dbReference>
<comment type="cofactor">
    <cofactor evidence="19">
        <name>[4Fe-4S] cluster</name>
        <dbReference type="ChEBI" id="CHEBI:49883"/>
    </cofactor>
    <text evidence="19">Binds 1 [4Fe-4S] cluster.</text>
</comment>
<dbReference type="Proteomes" id="UP001212411">
    <property type="component" value="Chromosome 1"/>
</dbReference>
<keyword evidence="11 19" id="KW-0249">Electron transport</keyword>
<evidence type="ECO:0000256" key="9">
    <source>
        <dbReference type="ARBA" id="ARBA00022827"/>
    </source>
</evidence>
<dbReference type="GO" id="GO:0005743">
    <property type="term" value="C:mitochondrial inner membrane"/>
    <property type="evidence" value="ECO:0007669"/>
    <property type="project" value="UniProtKB-SubCell"/>
</dbReference>
<proteinExistence type="inferred from homology"/>
<keyword evidence="8" id="KW-0999">Mitochondrion inner membrane</keyword>
<dbReference type="InterPro" id="IPR007859">
    <property type="entry name" value="ETF-QO/FixX_C"/>
</dbReference>
<keyword evidence="13 19" id="KW-0408">Iron</keyword>
<dbReference type="GeneID" id="80875409"/>
<keyword evidence="9 19" id="KW-0274">FAD</keyword>
<keyword evidence="15 19" id="KW-0830">Ubiquinone</keyword>
<evidence type="ECO:0000256" key="8">
    <source>
        <dbReference type="ARBA" id="ARBA00022792"/>
    </source>
</evidence>
<dbReference type="Gene3D" id="3.30.9.90">
    <property type="match status" value="1"/>
</dbReference>
<protein>
    <recommendedName>
        <fullName evidence="19">Electron transfer flavoprotein-ubiquinone oxidoreductase</fullName>
        <shortName evidence="19">ETF-QO</shortName>
        <ecNumber evidence="19">1.5.5.1</ecNumber>
    </recommendedName>
</protein>
<evidence type="ECO:0000256" key="12">
    <source>
        <dbReference type="ARBA" id="ARBA00023002"/>
    </source>
</evidence>
<dbReference type="Pfam" id="PF21162">
    <property type="entry name" value="ETFQO_UQ-bd"/>
    <property type="match status" value="1"/>
</dbReference>
<keyword evidence="17" id="KW-0472">Membrane</keyword>
<dbReference type="EC" id="1.5.5.1" evidence="19"/>
<evidence type="ECO:0000256" key="2">
    <source>
        <dbReference type="ARBA" id="ARBA00002819"/>
    </source>
</evidence>
<organism evidence="21 22">
    <name type="scientific">Schizosaccharomyces osmophilus</name>
    <dbReference type="NCBI Taxonomy" id="2545709"/>
    <lineage>
        <taxon>Eukaryota</taxon>
        <taxon>Fungi</taxon>
        <taxon>Dikarya</taxon>
        <taxon>Ascomycota</taxon>
        <taxon>Taphrinomycotina</taxon>
        <taxon>Schizosaccharomycetes</taxon>
        <taxon>Schizosaccharomycetales</taxon>
        <taxon>Schizosaccharomycetaceae</taxon>
        <taxon>Schizosaccharomyces</taxon>
    </lineage>
</organism>
<accession>A0AAE9W7P9</accession>
<dbReference type="GO" id="GO:0046872">
    <property type="term" value="F:metal ion binding"/>
    <property type="evidence" value="ECO:0007669"/>
    <property type="project" value="UniProtKB-KW"/>
</dbReference>
<evidence type="ECO:0000256" key="19">
    <source>
        <dbReference type="RuleBase" id="RU366068"/>
    </source>
</evidence>
<comment type="catalytic activity">
    <reaction evidence="18 19">
        <text>a ubiquinone + reduced [electron-transfer flavoprotein] = a ubiquinol + oxidized [electron-transfer flavoprotein] + H(+)</text>
        <dbReference type="Rhea" id="RHEA:24052"/>
        <dbReference type="Rhea" id="RHEA-COMP:9565"/>
        <dbReference type="Rhea" id="RHEA-COMP:9566"/>
        <dbReference type="Rhea" id="RHEA-COMP:10685"/>
        <dbReference type="Rhea" id="RHEA-COMP:10686"/>
        <dbReference type="ChEBI" id="CHEBI:15378"/>
        <dbReference type="ChEBI" id="CHEBI:16389"/>
        <dbReference type="ChEBI" id="CHEBI:17976"/>
        <dbReference type="ChEBI" id="CHEBI:57692"/>
        <dbReference type="ChEBI" id="CHEBI:58307"/>
        <dbReference type="EC" id="1.5.5.1"/>
    </reaction>
</comment>
<evidence type="ECO:0000256" key="11">
    <source>
        <dbReference type="ARBA" id="ARBA00022982"/>
    </source>
</evidence>
<keyword evidence="10" id="KW-0809">Transit peptide</keyword>
<dbReference type="FunFam" id="3.30.70.20:FF:000015">
    <property type="entry name" value="Electron transfer flavoprotein-ubiquinone oxidoreductase"/>
    <property type="match status" value="1"/>
</dbReference>
<feature type="domain" description="4Fe-4S ferredoxin-type" evidence="20">
    <location>
        <begin position="583"/>
        <end position="612"/>
    </location>
</feature>
<evidence type="ECO:0000256" key="3">
    <source>
        <dbReference type="ARBA" id="ARBA00004273"/>
    </source>
</evidence>
<evidence type="ECO:0000313" key="22">
    <source>
        <dbReference type="Proteomes" id="UP001212411"/>
    </source>
</evidence>
<comment type="subcellular location">
    <subcellularLocation>
        <location evidence="3">Mitochondrion inner membrane</location>
    </subcellularLocation>
</comment>
<keyword evidence="16" id="KW-0496">Mitochondrion</keyword>
<dbReference type="InterPro" id="IPR040156">
    <property type="entry name" value="ETF-QO"/>
</dbReference>
<dbReference type="Gene3D" id="3.30.70.20">
    <property type="match status" value="1"/>
</dbReference>
<name>A0AAE9W7P9_9SCHI</name>
<keyword evidence="12 19" id="KW-0560">Oxidoreductase</keyword>
<dbReference type="PANTHER" id="PTHR10617:SF107">
    <property type="entry name" value="ELECTRON TRANSFER FLAVOPROTEIN-UBIQUINONE OXIDOREDUCTASE, MITOCHONDRIAL"/>
    <property type="match status" value="1"/>
</dbReference>
<comment type="similarity">
    <text evidence="4">Belongs to the ETF-QO/FixC family.</text>
</comment>
<dbReference type="Gene3D" id="3.50.50.60">
    <property type="entry name" value="FAD/NAD(P)-binding domain"/>
    <property type="match status" value="1"/>
</dbReference>
<dbReference type="InterPro" id="IPR049398">
    <property type="entry name" value="ETF-QO/FixC_UQ-bd"/>
</dbReference>
<comment type="function">
    <text evidence="2 19">Accepts electrons from ETF and reduces ubiquinone.</text>
</comment>
<reference evidence="21 22" key="1">
    <citation type="journal article" date="2023" name="G3 (Bethesda)">
        <title>A high-quality reference genome for the fission yeast Schizosaccharomyces osmophilus.</title>
        <authorList>
            <person name="Jia G.S."/>
            <person name="Zhang W.C."/>
            <person name="Liang Y."/>
            <person name="Liu X.H."/>
            <person name="Rhind N."/>
            <person name="Pidoux A."/>
            <person name="Brysch-Herzberg M."/>
            <person name="Du L.L."/>
        </authorList>
    </citation>
    <scope>NUCLEOTIDE SEQUENCE [LARGE SCALE GENOMIC DNA]</scope>
    <source>
        <strain evidence="21 22">CBS 15793</strain>
    </source>
</reference>
<evidence type="ECO:0000256" key="6">
    <source>
        <dbReference type="ARBA" id="ARBA00022630"/>
    </source>
</evidence>
<evidence type="ECO:0000256" key="5">
    <source>
        <dbReference type="ARBA" id="ARBA00022448"/>
    </source>
</evidence>
<dbReference type="EMBL" id="CP115611">
    <property type="protein sequence ID" value="WBW71023.1"/>
    <property type="molecule type" value="Genomic_DNA"/>
</dbReference>
<evidence type="ECO:0000259" key="20">
    <source>
        <dbReference type="PROSITE" id="PS51379"/>
    </source>
</evidence>
<evidence type="ECO:0000256" key="4">
    <source>
        <dbReference type="ARBA" id="ARBA00006796"/>
    </source>
</evidence>
<dbReference type="InterPro" id="IPR017896">
    <property type="entry name" value="4Fe4S_Fe-S-bd"/>
</dbReference>
<dbReference type="SUPFAM" id="SSF54373">
    <property type="entry name" value="FAD-linked reductases, C-terminal domain"/>
    <property type="match status" value="1"/>
</dbReference>
<dbReference type="KEGG" id="som:SOMG_01927"/>
<evidence type="ECO:0000256" key="10">
    <source>
        <dbReference type="ARBA" id="ARBA00022946"/>
    </source>
</evidence>
<dbReference type="GO" id="GO:0051539">
    <property type="term" value="F:4 iron, 4 sulfur cluster binding"/>
    <property type="evidence" value="ECO:0007669"/>
    <property type="project" value="UniProtKB-UniRule"/>
</dbReference>
<dbReference type="PROSITE" id="PS51379">
    <property type="entry name" value="4FE4S_FER_2"/>
    <property type="match status" value="1"/>
</dbReference>
<evidence type="ECO:0000256" key="7">
    <source>
        <dbReference type="ARBA" id="ARBA00022723"/>
    </source>
</evidence>